<dbReference type="AlphaFoldDB" id="A0A0E2M5U0"/>
<dbReference type="EMBL" id="AWUW01000074">
    <property type="protein sequence ID" value="ERJ66640.1"/>
    <property type="molecule type" value="Genomic_DNA"/>
</dbReference>
<comment type="caution">
    <text evidence="1">The sequence shown here is derived from an EMBL/GenBank/DDBJ whole genome shotgun (WGS) entry which is preliminary data.</text>
</comment>
<organism evidence="1 2">
    <name type="scientific">Porphyromonas gingivalis F0570</name>
    <dbReference type="NCBI Taxonomy" id="1227271"/>
    <lineage>
        <taxon>Bacteria</taxon>
        <taxon>Pseudomonadati</taxon>
        <taxon>Bacteroidota</taxon>
        <taxon>Bacteroidia</taxon>
        <taxon>Bacteroidales</taxon>
        <taxon>Porphyromonadaceae</taxon>
        <taxon>Porphyromonas</taxon>
    </lineage>
</organism>
<gene>
    <name evidence="1" type="ORF">HMPREF1555_01044</name>
</gene>
<dbReference type="PATRIC" id="fig|1227271.3.peg.909"/>
<evidence type="ECO:0000313" key="1">
    <source>
        <dbReference type="EMBL" id="ERJ66640.1"/>
    </source>
</evidence>
<accession>A0A0E2M5U0</accession>
<sequence>MNTSAIEDMPNNQIVPAGLHPFVHILSVEILISAHQYNRSIVSAFAHSHV</sequence>
<dbReference type="Proteomes" id="UP000016630">
    <property type="component" value="Unassembled WGS sequence"/>
</dbReference>
<evidence type="ECO:0000313" key="2">
    <source>
        <dbReference type="Proteomes" id="UP000016630"/>
    </source>
</evidence>
<dbReference type="HOGENOM" id="CLU_3121097_0_0_10"/>
<proteinExistence type="predicted"/>
<name>A0A0E2M5U0_PORGN</name>
<reference evidence="1 2" key="1">
    <citation type="submission" date="2013-06" db="EMBL/GenBank/DDBJ databases">
        <authorList>
            <person name="Weinstock G."/>
            <person name="Sodergren E."/>
            <person name="Lobos E.A."/>
            <person name="Fulton L."/>
            <person name="Fulton R."/>
            <person name="Courtney L."/>
            <person name="Fronick C."/>
            <person name="O'Laughlin M."/>
            <person name="Godfrey J."/>
            <person name="Wilson R.M."/>
            <person name="Miner T."/>
            <person name="Farmer C."/>
            <person name="Delehaunty K."/>
            <person name="Cordes M."/>
            <person name="Minx P."/>
            <person name="Tomlinson C."/>
            <person name="Chen J."/>
            <person name="Wollam A."/>
            <person name="Pepin K.H."/>
            <person name="Bhonagiri V."/>
            <person name="Zhang X."/>
            <person name="Warren W."/>
            <person name="Mitreva M."/>
            <person name="Mardis E.R."/>
            <person name="Wilson R.K."/>
        </authorList>
    </citation>
    <scope>NUCLEOTIDE SEQUENCE [LARGE SCALE GENOMIC DNA]</scope>
    <source>
        <strain evidence="1 2">F0570</strain>
    </source>
</reference>
<protein>
    <submittedName>
        <fullName evidence="1">Uncharacterized protein</fullName>
    </submittedName>
</protein>